<dbReference type="EMBL" id="KQ964637">
    <property type="protein sequence ID" value="KXN67428.1"/>
    <property type="molecule type" value="Genomic_DNA"/>
</dbReference>
<proteinExistence type="predicted"/>
<dbReference type="Gene3D" id="3.30.160.60">
    <property type="entry name" value="Classic Zinc Finger"/>
    <property type="match status" value="2"/>
</dbReference>
<gene>
    <name evidence="12" type="ORF">CONCODRAFT_31455</name>
</gene>
<dbReference type="GO" id="GO:0045893">
    <property type="term" value="P:positive regulation of DNA-templated transcription"/>
    <property type="evidence" value="ECO:0007669"/>
    <property type="project" value="UniProtKB-ARBA"/>
</dbReference>
<evidence type="ECO:0000256" key="4">
    <source>
        <dbReference type="ARBA" id="ARBA00022771"/>
    </source>
</evidence>
<keyword evidence="13" id="KW-1185">Reference proteome</keyword>
<evidence type="ECO:0000256" key="2">
    <source>
        <dbReference type="ARBA" id="ARBA00022723"/>
    </source>
</evidence>
<dbReference type="Pfam" id="PF12874">
    <property type="entry name" value="zf-met"/>
    <property type="match status" value="1"/>
</dbReference>
<dbReference type="PROSITE" id="PS00028">
    <property type="entry name" value="ZINC_FINGER_C2H2_1"/>
    <property type="match status" value="1"/>
</dbReference>
<dbReference type="SMART" id="SM00355">
    <property type="entry name" value="ZnF_C2H2"/>
    <property type="match status" value="2"/>
</dbReference>
<evidence type="ECO:0000256" key="8">
    <source>
        <dbReference type="ARBA" id="ARBA00023163"/>
    </source>
</evidence>
<dbReference type="GO" id="GO:0000981">
    <property type="term" value="F:DNA-binding transcription factor activity, RNA polymerase II-specific"/>
    <property type="evidence" value="ECO:0007669"/>
    <property type="project" value="TreeGrafter"/>
</dbReference>
<protein>
    <recommendedName>
        <fullName evidence="11">C2H2-type domain-containing protein</fullName>
    </recommendedName>
</protein>
<feature type="domain" description="C2H2-type" evidence="11">
    <location>
        <begin position="1"/>
        <end position="28"/>
    </location>
</feature>
<keyword evidence="8" id="KW-0804">Transcription</keyword>
<dbReference type="PANTHER" id="PTHR24394:SF44">
    <property type="entry name" value="ZINC FINGER PROTEIN 271-LIKE"/>
    <property type="match status" value="1"/>
</dbReference>
<dbReference type="SUPFAM" id="SSF57667">
    <property type="entry name" value="beta-beta-alpha zinc fingers"/>
    <property type="match status" value="1"/>
</dbReference>
<keyword evidence="6" id="KW-0805">Transcription regulation</keyword>
<dbReference type="STRING" id="796925.A0A137NXN1"/>
<keyword evidence="4 10" id="KW-0863">Zinc-finger</keyword>
<keyword evidence="3" id="KW-0677">Repeat</keyword>
<dbReference type="Proteomes" id="UP000070444">
    <property type="component" value="Unassembled WGS sequence"/>
</dbReference>
<evidence type="ECO:0000256" key="3">
    <source>
        <dbReference type="ARBA" id="ARBA00022737"/>
    </source>
</evidence>
<dbReference type="GO" id="GO:0005634">
    <property type="term" value="C:nucleus"/>
    <property type="evidence" value="ECO:0007669"/>
    <property type="project" value="UniProtKB-SubCell"/>
</dbReference>
<dbReference type="PANTHER" id="PTHR24394">
    <property type="entry name" value="ZINC FINGER PROTEIN"/>
    <property type="match status" value="1"/>
</dbReference>
<evidence type="ECO:0000313" key="13">
    <source>
        <dbReference type="Proteomes" id="UP000070444"/>
    </source>
</evidence>
<dbReference type="GO" id="GO:0043565">
    <property type="term" value="F:sequence-specific DNA binding"/>
    <property type="evidence" value="ECO:0007669"/>
    <property type="project" value="UniProtKB-ARBA"/>
</dbReference>
<evidence type="ECO:0000256" key="9">
    <source>
        <dbReference type="ARBA" id="ARBA00023242"/>
    </source>
</evidence>
<dbReference type="GO" id="GO:0008270">
    <property type="term" value="F:zinc ion binding"/>
    <property type="evidence" value="ECO:0007669"/>
    <property type="project" value="UniProtKB-KW"/>
</dbReference>
<dbReference type="AlphaFoldDB" id="A0A137NXN1"/>
<keyword evidence="2" id="KW-0479">Metal-binding</keyword>
<dbReference type="InterPro" id="IPR013087">
    <property type="entry name" value="Znf_C2H2_type"/>
</dbReference>
<evidence type="ECO:0000256" key="6">
    <source>
        <dbReference type="ARBA" id="ARBA00023015"/>
    </source>
</evidence>
<dbReference type="PROSITE" id="PS50157">
    <property type="entry name" value="ZINC_FINGER_C2H2_2"/>
    <property type="match status" value="2"/>
</dbReference>
<evidence type="ECO:0000313" key="12">
    <source>
        <dbReference type="EMBL" id="KXN67428.1"/>
    </source>
</evidence>
<name>A0A137NXN1_CONC2</name>
<dbReference type="GO" id="GO:0005694">
    <property type="term" value="C:chromosome"/>
    <property type="evidence" value="ECO:0007669"/>
    <property type="project" value="UniProtKB-ARBA"/>
</dbReference>
<organism evidence="12 13">
    <name type="scientific">Conidiobolus coronatus (strain ATCC 28846 / CBS 209.66 / NRRL 28638)</name>
    <name type="common">Delacroixia coronata</name>
    <dbReference type="NCBI Taxonomy" id="796925"/>
    <lineage>
        <taxon>Eukaryota</taxon>
        <taxon>Fungi</taxon>
        <taxon>Fungi incertae sedis</taxon>
        <taxon>Zoopagomycota</taxon>
        <taxon>Entomophthoromycotina</taxon>
        <taxon>Entomophthoromycetes</taxon>
        <taxon>Entomophthorales</taxon>
        <taxon>Ancylistaceae</taxon>
        <taxon>Conidiobolus</taxon>
    </lineage>
</organism>
<sequence length="53" mass="6487">YKCTLCPKEFNYKRSLSRHFLIHTGEKFFSCNVCRMSFNRKDLLNQHRKTKKC</sequence>
<comment type="subcellular location">
    <subcellularLocation>
        <location evidence="1">Nucleus</location>
    </subcellularLocation>
</comment>
<reference evidence="12 13" key="1">
    <citation type="journal article" date="2015" name="Genome Biol. Evol.">
        <title>Phylogenomic analyses indicate that early fungi evolved digesting cell walls of algal ancestors of land plants.</title>
        <authorList>
            <person name="Chang Y."/>
            <person name="Wang S."/>
            <person name="Sekimoto S."/>
            <person name="Aerts A.L."/>
            <person name="Choi C."/>
            <person name="Clum A."/>
            <person name="LaButti K.M."/>
            <person name="Lindquist E.A."/>
            <person name="Yee Ngan C."/>
            <person name="Ohm R.A."/>
            <person name="Salamov A.A."/>
            <person name="Grigoriev I.V."/>
            <person name="Spatafora J.W."/>
            <person name="Berbee M.L."/>
        </authorList>
    </citation>
    <scope>NUCLEOTIDE SEQUENCE [LARGE SCALE GENOMIC DNA]</scope>
    <source>
        <strain evidence="12 13">NRRL 28638</strain>
    </source>
</reference>
<dbReference type="FunFam" id="3.30.160.60:FF:000325">
    <property type="entry name" value="ZFP90 zinc finger protein"/>
    <property type="match status" value="1"/>
</dbReference>
<keyword evidence="7" id="KW-0238">DNA-binding</keyword>
<evidence type="ECO:0000256" key="5">
    <source>
        <dbReference type="ARBA" id="ARBA00022833"/>
    </source>
</evidence>
<feature type="domain" description="C2H2-type" evidence="11">
    <location>
        <begin position="29"/>
        <end position="53"/>
    </location>
</feature>
<feature type="non-terminal residue" evidence="12">
    <location>
        <position position="53"/>
    </location>
</feature>
<dbReference type="InterPro" id="IPR036236">
    <property type="entry name" value="Znf_C2H2_sf"/>
</dbReference>
<keyword evidence="9" id="KW-0539">Nucleus</keyword>
<evidence type="ECO:0000259" key="11">
    <source>
        <dbReference type="PROSITE" id="PS50157"/>
    </source>
</evidence>
<dbReference type="FunFam" id="3.30.160.60:FF:001732">
    <property type="entry name" value="Zgc:162936"/>
    <property type="match status" value="1"/>
</dbReference>
<dbReference type="Pfam" id="PF13894">
    <property type="entry name" value="zf-C2H2_4"/>
    <property type="match status" value="1"/>
</dbReference>
<feature type="non-terminal residue" evidence="12">
    <location>
        <position position="1"/>
    </location>
</feature>
<evidence type="ECO:0000256" key="7">
    <source>
        <dbReference type="ARBA" id="ARBA00023125"/>
    </source>
</evidence>
<keyword evidence="5" id="KW-0862">Zinc</keyword>
<accession>A0A137NXN1</accession>
<evidence type="ECO:0000256" key="1">
    <source>
        <dbReference type="ARBA" id="ARBA00004123"/>
    </source>
</evidence>
<evidence type="ECO:0000256" key="10">
    <source>
        <dbReference type="PROSITE-ProRule" id="PRU00042"/>
    </source>
</evidence>
<dbReference type="OrthoDB" id="654211at2759"/>